<proteinExistence type="predicted"/>
<sequence length="41" mass="4773">MKKAILKRKISLCGGYKDFPHRGFIGSQMENSTLRLIYELE</sequence>
<evidence type="ECO:0000313" key="2">
    <source>
        <dbReference type="Proteomes" id="UP000533637"/>
    </source>
</evidence>
<dbReference type="EMBL" id="JACHOC010000002">
    <property type="protein sequence ID" value="MBB4621012.1"/>
    <property type="molecule type" value="Genomic_DNA"/>
</dbReference>
<gene>
    <name evidence="1" type="ORF">GGQ57_000906</name>
</gene>
<dbReference type="Proteomes" id="UP000533637">
    <property type="component" value="Unassembled WGS sequence"/>
</dbReference>
<reference evidence="1 2" key="1">
    <citation type="submission" date="2020-08" db="EMBL/GenBank/DDBJ databases">
        <title>Genomic Encyclopedia of Type Strains, Phase IV (KMG-IV): sequencing the most valuable type-strain genomes for metagenomic binning, comparative biology and taxonomic classification.</title>
        <authorList>
            <person name="Goeker M."/>
        </authorList>
    </citation>
    <scope>NUCLEOTIDE SEQUENCE [LARGE SCALE GENOMIC DNA]</scope>
    <source>
        <strain evidence="1 2">DSM 102983</strain>
    </source>
</reference>
<comment type="caution">
    <text evidence="1">The sequence shown here is derived from an EMBL/GenBank/DDBJ whole genome shotgun (WGS) entry which is preliminary data.</text>
</comment>
<name>A0ABR6KJB8_9BACT</name>
<protein>
    <submittedName>
        <fullName evidence="1">Uncharacterized protein</fullName>
    </submittedName>
</protein>
<keyword evidence="2" id="KW-1185">Reference proteome</keyword>
<evidence type="ECO:0000313" key="1">
    <source>
        <dbReference type="EMBL" id="MBB4621012.1"/>
    </source>
</evidence>
<accession>A0ABR6KJB8</accession>
<organism evidence="1 2">
    <name type="scientific">Parabacteroides faecis</name>
    <dbReference type="NCBI Taxonomy" id="1217282"/>
    <lineage>
        <taxon>Bacteria</taxon>
        <taxon>Pseudomonadati</taxon>
        <taxon>Bacteroidota</taxon>
        <taxon>Bacteroidia</taxon>
        <taxon>Bacteroidales</taxon>
        <taxon>Tannerellaceae</taxon>
        <taxon>Parabacteroides</taxon>
    </lineage>
</organism>